<dbReference type="PROSITE" id="PS51740">
    <property type="entry name" value="SPOVT_ABRB"/>
    <property type="match status" value="2"/>
</dbReference>
<dbReference type="NCBIfam" id="TIGR00242">
    <property type="entry name" value="division/cell wall cluster transcriptional repressor MraZ"/>
    <property type="match status" value="1"/>
</dbReference>
<dbReference type="EMBL" id="QWEZ01000001">
    <property type="protein sequence ID" value="RRJ85351.1"/>
    <property type="molecule type" value="Genomic_DNA"/>
</dbReference>
<sequence length="152" mass="17091">MRFRGASAINLDAKGRLAIPTKYRERLLAHDDGCLVATIDTDQPCLLIYPLAEWEEIQTKIEALPSFNPLTRRIQRLLIGHATDVEMDSSSRILVPPLLREHAGLDKRCILVGQGKKFELWSEERWADRLSEDLALGNGDEEVPAELSSLSL</sequence>
<protein>
    <recommendedName>
        <fullName evidence="1 7">Transcriptional regulator MraZ</fullName>
    </recommendedName>
</protein>
<reference evidence="9 10" key="1">
    <citation type="submission" date="2018-08" db="EMBL/GenBank/DDBJ databases">
        <authorList>
            <person name="Khan S.A."/>
        </authorList>
    </citation>
    <scope>NUCLEOTIDE SEQUENCE [LARGE SCALE GENOMIC DNA]</scope>
    <source>
        <strain evidence="9 10">GTF-13</strain>
    </source>
</reference>
<feature type="domain" description="SpoVT-AbrB" evidence="8">
    <location>
        <begin position="6"/>
        <end position="53"/>
    </location>
</feature>
<dbReference type="RefSeq" id="WP_125015779.1">
    <property type="nucleotide sequence ID" value="NZ_QWEZ01000001.1"/>
</dbReference>
<evidence type="ECO:0000259" key="8">
    <source>
        <dbReference type="PROSITE" id="PS51740"/>
    </source>
</evidence>
<keyword evidence="3" id="KW-0677">Repeat</keyword>
<dbReference type="InterPro" id="IPR035642">
    <property type="entry name" value="MraZ_N"/>
</dbReference>
<gene>
    <name evidence="7 9" type="primary">mraZ</name>
    <name evidence="9" type="ORF">D0544_09930</name>
</gene>
<keyword evidence="2 7" id="KW-0963">Cytoplasm</keyword>
<proteinExistence type="inferred from homology"/>
<dbReference type="Proteomes" id="UP000280792">
    <property type="component" value="Unassembled WGS sequence"/>
</dbReference>
<dbReference type="CDD" id="cd16321">
    <property type="entry name" value="MraZ_C"/>
    <property type="match status" value="1"/>
</dbReference>
<accession>A0A3P3VRF2</accession>
<dbReference type="PANTHER" id="PTHR34701:SF1">
    <property type="entry name" value="TRANSCRIPTIONAL REGULATOR MRAZ"/>
    <property type="match status" value="1"/>
</dbReference>
<dbReference type="GO" id="GO:2000143">
    <property type="term" value="P:negative regulation of DNA-templated transcription initiation"/>
    <property type="evidence" value="ECO:0007669"/>
    <property type="project" value="TreeGrafter"/>
</dbReference>
<dbReference type="Gene3D" id="3.40.1550.20">
    <property type="entry name" value="Transcriptional regulator MraZ domain"/>
    <property type="match status" value="1"/>
</dbReference>
<comment type="caution">
    <text evidence="9">The sequence shown here is derived from an EMBL/GenBank/DDBJ whole genome shotgun (WGS) entry which is preliminary data.</text>
</comment>
<dbReference type="HAMAP" id="MF_01008">
    <property type="entry name" value="MraZ"/>
    <property type="match status" value="1"/>
</dbReference>
<reference evidence="9 10" key="2">
    <citation type="submission" date="2018-12" db="EMBL/GenBank/DDBJ databases">
        <title>Simiduia agarivorans gen. nov., sp. nov., a marine, agarolytic bacterium isolated from shallow coastal water from Keelung, Taiwan.</title>
        <authorList>
            <person name="Shieh W.Y."/>
        </authorList>
    </citation>
    <scope>NUCLEOTIDE SEQUENCE [LARGE SCALE GENOMIC DNA]</scope>
    <source>
        <strain evidence="9 10">GTF-13</strain>
    </source>
</reference>
<comment type="similarity">
    <text evidence="7">Belongs to the MraZ family.</text>
</comment>
<keyword evidence="4 7" id="KW-0805">Transcription regulation</keyword>
<dbReference type="GO" id="GO:0000976">
    <property type="term" value="F:transcription cis-regulatory region binding"/>
    <property type="evidence" value="ECO:0007669"/>
    <property type="project" value="TreeGrafter"/>
</dbReference>
<keyword evidence="5 7" id="KW-0238">DNA-binding</keyword>
<dbReference type="GO" id="GO:0005737">
    <property type="term" value="C:cytoplasm"/>
    <property type="evidence" value="ECO:0007669"/>
    <property type="project" value="UniProtKB-UniRule"/>
</dbReference>
<dbReference type="InterPro" id="IPR035644">
    <property type="entry name" value="MraZ_C"/>
</dbReference>
<keyword evidence="6 7" id="KW-0804">Transcription</keyword>
<evidence type="ECO:0000256" key="1">
    <source>
        <dbReference type="ARBA" id="ARBA00013860"/>
    </source>
</evidence>
<evidence type="ECO:0000256" key="7">
    <source>
        <dbReference type="HAMAP-Rule" id="MF_01008"/>
    </source>
</evidence>
<dbReference type="InterPro" id="IPR003444">
    <property type="entry name" value="MraZ"/>
</dbReference>
<evidence type="ECO:0000256" key="5">
    <source>
        <dbReference type="ARBA" id="ARBA00023125"/>
    </source>
</evidence>
<dbReference type="CDD" id="cd16320">
    <property type="entry name" value="MraZ_N"/>
    <property type="match status" value="1"/>
</dbReference>
<dbReference type="SUPFAM" id="SSF89447">
    <property type="entry name" value="AbrB/MazE/MraZ-like"/>
    <property type="match status" value="1"/>
</dbReference>
<dbReference type="GO" id="GO:0003700">
    <property type="term" value="F:DNA-binding transcription factor activity"/>
    <property type="evidence" value="ECO:0007669"/>
    <property type="project" value="UniProtKB-UniRule"/>
</dbReference>
<dbReference type="InterPro" id="IPR020603">
    <property type="entry name" value="MraZ_dom"/>
</dbReference>
<feature type="domain" description="SpoVT-AbrB" evidence="8">
    <location>
        <begin position="82"/>
        <end position="125"/>
    </location>
</feature>
<evidence type="ECO:0000256" key="4">
    <source>
        <dbReference type="ARBA" id="ARBA00023015"/>
    </source>
</evidence>
<evidence type="ECO:0000256" key="3">
    <source>
        <dbReference type="ARBA" id="ARBA00022737"/>
    </source>
</evidence>
<keyword evidence="10" id="KW-1185">Reference proteome</keyword>
<dbReference type="InterPro" id="IPR037914">
    <property type="entry name" value="SpoVT-AbrB_sf"/>
</dbReference>
<dbReference type="PANTHER" id="PTHR34701">
    <property type="entry name" value="TRANSCRIPTIONAL REGULATOR MRAZ"/>
    <property type="match status" value="1"/>
</dbReference>
<comment type="subcellular location">
    <subcellularLocation>
        <location evidence="7">Cytoplasm</location>
        <location evidence="7">Nucleoid</location>
    </subcellularLocation>
</comment>
<dbReference type="AlphaFoldDB" id="A0A3P3VRF2"/>
<dbReference type="Pfam" id="PF02381">
    <property type="entry name" value="MraZ"/>
    <property type="match status" value="2"/>
</dbReference>
<organism evidence="9 10">
    <name type="scientific">Aestuariirhabdus litorea</name>
    <dbReference type="NCBI Taxonomy" id="2528527"/>
    <lineage>
        <taxon>Bacteria</taxon>
        <taxon>Pseudomonadati</taxon>
        <taxon>Pseudomonadota</taxon>
        <taxon>Gammaproteobacteria</taxon>
        <taxon>Oceanospirillales</taxon>
        <taxon>Aestuariirhabdaceae</taxon>
        <taxon>Aestuariirhabdus</taxon>
    </lineage>
</organism>
<evidence type="ECO:0000256" key="6">
    <source>
        <dbReference type="ARBA" id="ARBA00023163"/>
    </source>
</evidence>
<dbReference type="InterPro" id="IPR007159">
    <property type="entry name" value="SpoVT-AbrB_dom"/>
</dbReference>
<evidence type="ECO:0000313" key="9">
    <source>
        <dbReference type="EMBL" id="RRJ85351.1"/>
    </source>
</evidence>
<name>A0A3P3VRF2_9GAMM</name>
<evidence type="ECO:0000313" key="10">
    <source>
        <dbReference type="Proteomes" id="UP000280792"/>
    </source>
</evidence>
<dbReference type="GO" id="GO:0009295">
    <property type="term" value="C:nucleoid"/>
    <property type="evidence" value="ECO:0007669"/>
    <property type="project" value="UniProtKB-SubCell"/>
</dbReference>
<dbReference type="InterPro" id="IPR038619">
    <property type="entry name" value="MraZ_sf"/>
</dbReference>
<evidence type="ECO:0000256" key="2">
    <source>
        <dbReference type="ARBA" id="ARBA00022490"/>
    </source>
</evidence>
<comment type="subunit">
    <text evidence="7">Forms oligomers.</text>
</comment>